<keyword evidence="1" id="KW-1133">Transmembrane helix</keyword>
<evidence type="ECO:0000313" key="2">
    <source>
        <dbReference type="EMBL" id="SUZ87145.1"/>
    </source>
</evidence>
<reference evidence="2" key="1">
    <citation type="submission" date="2018-05" db="EMBL/GenBank/DDBJ databases">
        <authorList>
            <person name="Lanie J.A."/>
            <person name="Ng W.-L."/>
            <person name="Kazmierczak K.M."/>
            <person name="Andrzejewski T.M."/>
            <person name="Davidsen T.M."/>
            <person name="Wayne K.J."/>
            <person name="Tettelin H."/>
            <person name="Glass J.I."/>
            <person name="Rusch D."/>
            <person name="Podicherti R."/>
            <person name="Tsui H.-C.T."/>
            <person name="Winkler M.E."/>
        </authorList>
    </citation>
    <scope>NUCLEOTIDE SEQUENCE</scope>
</reference>
<keyword evidence="1" id="KW-0472">Membrane</keyword>
<evidence type="ECO:0000256" key="1">
    <source>
        <dbReference type="SAM" id="Phobius"/>
    </source>
</evidence>
<feature type="transmembrane region" description="Helical" evidence="1">
    <location>
        <begin position="61"/>
        <end position="81"/>
    </location>
</feature>
<proteinExistence type="predicted"/>
<feature type="transmembrane region" description="Helical" evidence="1">
    <location>
        <begin position="219"/>
        <end position="236"/>
    </location>
</feature>
<sequence length="343" mass="38961">MKFQRNELIIPSILTIICWIVYPYPAIAMWTVFFLASYSAIANDSIQTIGTFIASNSDKKWYYMWIYMGGIFLFTVSYSWMNYGGDISYERLISKGLNEAPTEFKFLKVFAPVALLIMTRFKMPVSTSILLLSAFATKASSITSILEKSFFGYFIAFTVAAIVWLITSKLFEKYKTSKPSKLWMPLQWLSSGALWSAWIMQDMANVAVVLPRSLSFEQFFVVASFIFFGLGLLFYLRGDRIQEIVTEKTDIIDVRAATVVDFIYACLLYYLKVISTIPISTTWVFIGLLGGRELAINLRLNKANLSLSIKMILKDALYAGIGLLISLIIAFSVNENMRNQLLN</sequence>
<gene>
    <name evidence="2" type="ORF">METZ01_LOCUS39999</name>
</gene>
<feature type="transmembrane region" description="Helical" evidence="1">
    <location>
        <begin position="316"/>
        <end position="333"/>
    </location>
</feature>
<protein>
    <recommendedName>
        <fullName evidence="3">Phosphate/sulfate permease</fullName>
    </recommendedName>
</protein>
<evidence type="ECO:0008006" key="3">
    <source>
        <dbReference type="Google" id="ProtNLM"/>
    </source>
</evidence>
<feature type="transmembrane region" description="Helical" evidence="1">
    <location>
        <begin position="151"/>
        <end position="170"/>
    </location>
</feature>
<feature type="transmembrane region" description="Helical" evidence="1">
    <location>
        <begin position="252"/>
        <end position="271"/>
    </location>
</feature>
<dbReference type="AlphaFoldDB" id="A0A381R5X4"/>
<organism evidence="2">
    <name type="scientific">marine metagenome</name>
    <dbReference type="NCBI Taxonomy" id="408172"/>
    <lineage>
        <taxon>unclassified sequences</taxon>
        <taxon>metagenomes</taxon>
        <taxon>ecological metagenomes</taxon>
    </lineage>
</organism>
<name>A0A381R5X4_9ZZZZ</name>
<accession>A0A381R5X4</accession>
<keyword evidence="1" id="KW-0812">Transmembrane</keyword>
<feature type="transmembrane region" description="Helical" evidence="1">
    <location>
        <begin position="12"/>
        <end position="41"/>
    </location>
</feature>
<dbReference type="EMBL" id="UINC01001711">
    <property type="protein sequence ID" value="SUZ87145.1"/>
    <property type="molecule type" value="Genomic_DNA"/>
</dbReference>
<feature type="transmembrane region" description="Helical" evidence="1">
    <location>
        <begin position="182"/>
        <end position="199"/>
    </location>
</feature>